<keyword evidence="2" id="KW-1185">Reference proteome</keyword>
<proteinExistence type="predicted"/>
<dbReference type="Proteomes" id="UP000769157">
    <property type="component" value="Unassembled WGS sequence"/>
</dbReference>
<evidence type="ECO:0000313" key="2">
    <source>
        <dbReference type="Proteomes" id="UP000769157"/>
    </source>
</evidence>
<reference evidence="1" key="1">
    <citation type="journal article" date="2021" name="Open Biol.">
        <title>Shared evolutionary footprints suggest mitochondrial oxidative damage underlies multiple complex I losses in fungi.</title>
        <authorList>
            <person name="Schikora-Tamarit M.A."/>
            <person name="Marcet-Houben M."/>
            <person name="Nosek J."/>
            <person name="Gabaldon T."/>
        </authorList>
    </citation>
    <scope>NUCLEOTIDE SEQUENCE</scope>
    <source>
        <strain evidence="1">CBS6075</strain>
    </source>
</reference>
<evidence type="ECO:0000313" key="1">
    <source>
        <dbReference type="EMBL" id="KAH3670800.1"/>
    </source>
</evidence>
<sequence>MQQNLLKIPSAEFLENQVKSESEEQIAPNTESVKFSFVSETNLIACHQMIETESKAIKTRLGWYEDSVLHLINYATFWYKLKSILATTPYTYFIQQVEEDTDLNLKLGIPANWLGDFIQGIKSN</sequence>
<reference evidence="1" key="2">
    <citation type="submission" date="2021-01" db="EMBL/GenBank/DDBJ databases">
        <authorList>
            <person name="Schikora-Tamarit M.A."/>
        </authorList>
    </citation>
    <scope>NUCLEOTIDE SEQUENCE</scope>
    <source>
        <strain evidence="1">CBS6075</strain>
    </source>
</reference>
<dbReference type="AlphaFoldDB" id="A0A9P8PFQ7"/>
<comment type="caution">
    <text evidence="1">The sequence shown here is derived from an EMBL/GenBank/DDBJ whole genome shotgun (WGS) entry which is preliminary data.</text>
</comment>
<gene>
    <name evidence="1" type="ORF">OGAPHI_001316</name>
</gene>
<accession>A0A9P8PFQ7</accession>
<protein>
    <submittedName>
        <fullName evidence="1">Uncharacterized protein</fullName>
    </submittedName>
</protein>
<dbReference type="GeneID" id="70233284"/>
<dbReference type="EMBL" id="JAEUBE010000087">
    <property type="protein sequence ID" value="KAH3670800.1"/>
    <property type="molecule type" value="Genomic_DNA"/>
</dbReference>
<dbReference type="RefSeq" id="XP_046064225.1">
    <property type="nucleotide sequence ID" value="XM_046202064.1"/>
</dbReference>
<organism evidence="1 2">
    <name type="scientific">Ogataea philodendri</name>
    <dbReference type="NCBI Taxonomy" id="1378263"/>
    <lineage>
        <taxon>Eukaryota</taxon>
        <taxon>Fungi</taxon>
        <taxon>Dikarya</taxon>
        <taxon>Ascomycota</taxon>
        <taxon>Saccharomycotina</taxon>
        <taxon>Pichiomycetes</taxon>
        <taxon>Pichiales</taxon>
        <taxon>Pichiaceae</taxon>
        <taxon>Ogataea</taxon>
    </lineage>
</organism>
<name>A0A9P8PFQ7_9ASCO</name>